<protein>
    <submittedName>
        <fullName evidence="1">Uncharacterized protein</fullName>
    </submittedName>
</protein>
<proteinExistence type="predicted"/>
<evidence type="ECO:0000313" key="1">
    <source>
        <dbReference type="EMBL" id="PSR32629.1"/>
    </source>
</evidence>
<comment type="caution">
    <text evidence="1">The sequence shown here is derived from an EMBL/GenBank/DDBJ whole genome shotgun (WGS) entry which is preliminary data.</text>
</comment>
<sequence>MEMDDATLERYARQVLVEEIGYDGQCAILQTPLRVTAPDGVWRDLVCRYLSAAGFPITVADGVDPALVVSGEKYRQEIPLGSDIGRLMMAVGQAITRVILSTASEK</sequence>
<dbReference type="EMBL" id="PXYW01000034">
    <property type="protein sequence ID" value="PSR32629.1"/>
    <property type="molecule type" value="Genomic_DNA"/>
</dbReference>
<organism evidence="1 2">
    <name type="scientific">Sulfobacillus benefaciens</name>
    <dbReference type="NCBI Taxonomy" id="453960"/>
    <lineage>
        <taxon>Bacteria</taxon>
        <taxon>Bacillati</taxon>
        <taxon>Bacillota</taxon>
        <taxon>Clostridia</taxon>
        <taxon>Eubacteriales</taxon>
        <taxon>Clostridiales Family XVII. Incertae Sedis</taxon>
        <taxon>Sulfobacillus</taxon>
    </lineage>
</organism>
<accession>A0A2T2XDQ5</accession>
<evidence type="ECO:0000313" key="2">
    <source>
        <dbReference type="Proteomes" id="UP000242972"/>
    </source>
</evidence>
<reference evidence="1 2" key="1">
    <citation type="journal article" date="2014" name="BMC Genomics">
        <title>Comparison of environmental and isolate Sulfobacillus genomes reveals diverse carbon, sulfur, nitrogen, and hydrogen metabolisms.</title>
        <authorList>
            <person name="Justice N.B."/>
            <person name="Norman A."/>
            <person name="Brown C.T."/>
            <person name="Singh A."/>
            <person name="Thomas B.C."/>
            <person name="Banfield J.F."/>
        </authorList>
    </citation>
    <scope>NUCLEOTIDE SEQUENCE [LARGE SCALE GENOMIC DNA]</scope>
    <source>
        <strain evidence="1">AMDSBA4</strain>
    </source>
</reference>
<gene>
    <name evidence="1" type="ORF">C7B46_13500</name>
</gene>
<name>A0A2T2XDQ5_9FIRM</name>
<dbReference type="AlphaFoldDB" id="A0A2T2XDQ5"/>
<dbReference type="Proteomes" id="UP000242972">
    <property type="component" value="Unassembled WGS sequence"/>
</dbReference>